<evidence type="ECO:0000256" key="1">
    <source>
        <dbReference type="SAM" id="SignalP"/>
    </source>
</evidence>
<comment type="caution">
    <text evidence="2">The sequence shown here is derived from an EMBL/GenBank/DDBJ whole genome shotgun (WGS) entry which is preliminary data.</text>
</comment>
<organism evidence="2 3">
    <name type="scientific">Algoriphagus namhaensis</name>
    <dbReference type="NCBI Taxonomy" id="915353"/>
    <lineage>
        <taxon>Bacteria</taxon>
        <taxon>Pseudomonadati</taxon>
        <taxon>Bacteroidota</taxon>
        <taxon>Cytophagia</taxon>
        <taxon>Cytophagales</taxon>
        <taxon>Cyclobacteriaceae</taxon>
        <taxon>Algoriphagus</taxon>
    </lineage>
</organism>
<reference evidence="3" key="1">
    <citation type="journal article" date="2019" name="Int. J. Syst. Evol. Microbiol.">
        <title>The Global Catalogue of Microorganisms (GCM) 10K type strain sequencing project: providing services to taxonomists for standard genome sequencing and annotation.</title>
        <authorList>
            <consortium name="The Broad Institute Genomics Platform"/>
            <consortium name="The Broad Institute Genome Sequencing Center for Infectious Disease"/>
            <person name="Wu L."/>
            <person name="Ma J."/>
        </authorList>
    </citation>
    <scope>NUCLEOTIDE SEQUENCE [LARGE SCALE GENOMIC DNA]</scope>
    <source>
        <strain evidence="3">CCUG 60523</strain>
    </source>
</reference>
<dbReference type="EMBL" id="JBHRZS010000006">
    <property type="protein sequence ID" value="MFC3879887.1"/>
    <property type="molecule type" value="Genomic_DNA"/>
</dbReference>
<sequence>MKTHTLTLILALFRISFSFASDYEEAMKTQLSEMKNIQSDAEAQQVKNGFLRIAQANMTEWLPMYYAALVQTEAALRFEVDKDAYFEEAKEYLKIIKDAGAANSEITALEGYILMGIVAVDPGSRGQSLSPQVLQLFGKAIGQDRNNPRAVYLMAQMEGGMAKFFGQGPEKACGMVKMSLDLFEKEAEKIDENYLLPSWGWDNAKKMYAECN</sequence>
<evidence type="ECO:0000313" key="3">
    <source>
        <dbReference type="Proteomes" id="UP001595805"/>
    </source>
</evidence>
<protein>
    <submittedName>
        <fullName evidence="2">Uncharacterized protein</fullName>
    </submittedName>
</protein>
<feature type="signal peptide" evidence="1">
    <location>
        <begin position="1"/>
        <end position="20"/>
    </location>
</feature>
<name>A0ABV8APG7_9BACT</name>
<dbReference type="RefSeq" id="WP_377904734.1">
    <property type="nucleotide sequence ID" value="NZ_JBHRZS010000006.1"/>
</dbReference>
<feature type="chain" id="PRO_5045495344" evidence="1">
    <location>
        <begin position="21"/>
        <end position="212"/>
    </location>
</feature>
<gene>
    <name evidence="2" type="ORF">ACFOSV_06855</name>
</gene>
<keyword evidence="3" id="KW-1185">Reference proteome</keyword>
<proteinExistence type="predicted"/>
<dbReference type="Proteomes" id="UP001595805">
    <property type="component" value="Unassembled WGS sequence"/>
</dbReference>
<evidence type="ECO:0000313" key="2">
    <source>
        <dbReference type="EMBL" id="MFC3879887.1"/>
    </source>
</evidence>
<accession>A0ABV8APG7</accession>
<keyword evidence="1" id="KW-0732">Signal</keyword>